<reference evidence="5 6" key="1">
    <citation type="submission" date="2024-08" db="EMBL/GenBank/DDBJ databases">
        <authorList>
            <person name="Cucini C."/>
            <person name="Frati F."/>
        </authorList>
    </citation>
    <scope>NUCLEOTIDE SEQUENCE [LARGE SCALE GENOMIC DNA]</scope>
</reference>
<evidence type="ECO:0000259" key="4">
    <source>
        <dbReference type="PROSITE" id="PS01180"/>
    </source>
</evidence>
<dbReference type="PROSITE" id="PS01180">
    <property type="entry name" value="CUB"/>
    <property type="match status" value="1"/>
</dbReference>
<evidence type="ECO:0000256" key="3">
    <source>
        <dbReference type="SAM" id="Coils"/>
    </source>
</evidence>
<gene>
    <name evidence="5" type="ORF">ODALV1_LOCUS1468</name>
</gene>
<comment type="caution">
    <text evidence="5">The sequence shown here is derived from an EMBL/GenBank/DDBJ whole genome shotgun (WGS) entry which is preliminary data.</text>
</comment>
<sequence length="139" mass="15454">MTEGIVIQTGELHKMIVAMMSETIPTEFGKVREEISTLENRLDRLENTCVSYNNRTNETGRTDATCGGVIEEKEFGEIIYKEGKSYSNSENCMWTVVVPDAGMISFQLVTSGFEDSYDYITVNSVDQDGVTTGTPSKLK</sequence>
<accession>A0ABP1PQ81</accession>
<dbReference type="EMBL" id="CAXLJM020000004">
    <property type="protein sequence ID" value="CAL8070891.1"/>
    <property type="molecule type" value="Genomic_DNA"/>
</dbReference>
<keyword evidence="1" id="KW-1015">Disulfide bond</keyword>
<evidence type="ECO:0000256" key="2">
    <source>
        <dbReference type="PROSITE-ProRule" id="PRU00059"/>
    </source>
</evidence>
<dbReference type="SUPFAM" id="SSF49854">
    <property type="entry name" value="Spermadhesin, CUB domain"/>
    <property type="match status" value="1"/>
</dbReference>
<evidence type="ECO:0000313" key="6">
    <source>
        <dbReference type="Proteomes" id="UP001642540"/>
    </source>
</evidence>
<organism evidence="5 6">
    <name type="scientific">Orchesella dallaii</name>
    <dbReference type="NCBI Taxonomy" id="48710"/>
    <lineage>
        <taxon>Eukaryota</taxon>
        <taxon>Metazoa</taxon>
        <taxon>Ecdysozoa</taxon>
        <taxon>Arthropoda</taxon>
        <taxon>Hexapoda</taxon>
        <taxon>Collembola</taxon>
        <taxon>Entomobryomorpha</taxon>
        <taxon>Entomobryoidea</taxon>
        <taxon>Orchesellidae</taxon>
        <taxon>Orchesellinae</taxon>
        <taxon>Orchesella</taxon>
    </lineage>
</organism>
<protein>
    <recommendedName>
        <fullName evidence="4">CUB domain-containing protein</fullName>
    </recommendedName>
</protein>
<evidence type="ECO:0000256" key="1">
    <source>
        <dbReference type="ARBA" id="ARBA00023157"/>
    </source>
</evidence>
<keyword evidence="3" id="KW-0175">Coiled coil</keyword>
<comment type="caution">
    <text evidence="2">Lacks conserved residue(s) required for the propagation of feature annotation.</text>
</comment>
<feature type="coiled-coil region" evidence="3">
    <location>
        <begin position="28"/>
        <end position="55"/>
    </location>
</feature>
<name>A0ABP1PQ81_9HEXA</name>
<dbReference type="Gene3D" id="2.60.120.290">
    <property type="entry name" value="Spermadhesin, CUB domain"/>
    <property type="match status" value="1"/>
</dbReference>
<evidence type="ECO:0000313" key="5">
    <source>
        <dbReference type="EMBL" id="CAL8070891.1"/>
    </source>
</evidence>
<feature type="domain" description="CUB" evidence="4">
    <location>
        <begin position="66"/>
        <end position="139"/>
    </location>
</feature>
<dbReference type="InterPro" id="IPR035914">
    <property type="entry name" value="Sperma_CUB_dom_sf"/>
</dbReference>
<dbReference type="InterPro" id="IPR000859">
    <property type="entry name" value="CUB_dom"/>
</dbReference>
<keyword evidence="6" id="KW-1185">Reference proteome</keyword>
<dbReference type="Proteomes" id="UP001642540">
    <property type="component" value="Unassembled WGS sequence"/>
</dbReference>
<proteinExistence type="predicted"/>